<keyword evidence="3" id="KW-1185">Reference proteome</keyword>
<dbReference type="Gene3D" id="1.10.260.40">
    <property type="entry name" value="lambda repressor-like DNA-binding domains"/>
    <property type="match status" value="1"/>
</dbReference>
<dbReference type="OrthoDB" id="3235880at2"/>
<gene>
    <name evidence="2" type="ORF">Back2_26340</name>
</gene>
<dbReference type="SUPFAM" id="SSF47413">
    <property type="entry name" value="lambda repressor-like DNA-binding domains"/>
    <property type="match status" value="1"/>
</dbReference>
<protein>
    <recommendedName>
        <fullName evidence="1">HTH cro/C1-type domain-containing protein</fullName>
    </recommendedName>
</protein>
<reference evidence="2 3" key="1">
    <citation type="submission" date="2018-11" db="EMBL/GenBank/DDBJ databases">
        <title>Complete genome sequence of Nocardioides baekrokdamisoli strain KCTC 39748.</title>
        <authorList>
            <person name="Kang S.W."/>
            <person name="Lee K.C."/>
            <person name="Kim K.K."/>
            <person name="Kim J.S."/>
            <person name="Kim D.S."/>
            <person name="Ko S.H."/>
            <person name="Yang S.H."/>
            <person name="Shin Y.K."/>
            <person name="Lee J.S."/>
        </authorList>
    </citation>
    <scope>NUCLEOTIDE SEQUENCE [LARGE SCALE GENOMIC DNA]</scope>
    <source>
        <strain evidence="2 3">KCTC 39748</strain>
    </source>
</reference>
<dbReference type="InterPro" id="IPR010982">
    <property type="entry name" value="Lambda_DNA-bd_dom_sf"/>
</dbReference>
<accession>A0A3G9IH47</accession>
<evidence type="ECO:0000313" key="2">
    <source>
        <dbReference type="EMBL" id="BBH18347.1"/>
    </source>
</evidence>
<dbReference type="KEGG" id="nbe:Back2_26340"/>
<evidence type="ECO:0000259" key="1">
    <source>
        <dbReference type="PROSITE" id="PS50943"/>
    </source>
</evidence>
<feature type="domain" description="HTH cro/C1-type" evidence="1">
    <location>
        <begin position="25"/>
        <end position="84"/>
    </location>
</feature>
<organism evidence="2 3">
    <name type="scientific">Nocardioides baekrokdamisoli</name>
    <dbReference type="NCBI Taxonomy" id="1804624"/>
    <lineage>
        <taxon>Bacteria</taxon>
        <taxon>Bacillati</taxon>
        <taxon>Actinomycetota</taxon>
        <taxon>Actinomycetes</taxon>
        <taxon>Propionibacteriales</taxon>
        <taxon>Nocardioidaceae</taxon>
        <taxon>Nocardioides</taxon>
    </lineage>
</organism>
<dbReference type="EMBL" id="AP019307">
    <property type="protein sequence ID" value="BBH18347.1"/>
    <property type="molecule type" value="Genomic_DNA"/>
</dbReference>
<proteinExistence type="predicted"/>
<dbReference type="AlphaFoldDB" id="A0A3G9IH47"/>
<dbReference type="GO" id="GO:0003677">
    <property type="term" value="F:DNA binding"/>
    <property type="evidence" value="ECO:0007669"/>
    <property type="project" value="InterPro"/>
</dbReference>
<dbReference type="Proteomes" id="UP000271573">
    <property type="component" value="Chromosome"/>
</dbReference>
<name>A0A3G9IH47_9ACTN</name>
<sequence>MNTKPDFAVLASQFGEKMRHRAHDLKLTQRDVIELTGISRSYLQSLWNGRGSNREPDGTFKPPNPTMDVIWRISVALEVDKGYLTDTDRGIGDFQVVPRPRR</sequence>
<dbReference type="CDD" id="cd00093">
    <property type="entry name" value="HTH_XRE"/>
    <property type="match status" value="1"/>
</dbReference>
<dbReference type="PROSITE" id="PS50943">
    <property type="entry name" value="HTH_CROC1"/>
    <property type="match status" value="1"/>
</dbReference>
<evidence type="ECO:0000313" key="3">
    <source>
        <dbReference type="Proteomes" id="UP000271573"/>
    </source>
</evidence>
<dbReference type="RefSeq" id="WP_125569662.1">
    <property type="nucleotide sequence ID" value="NZ_AP019307.1"/>
</dbReference>
<dbReference type="InterPro" id="IPR001387">
    <property type="entry name" value="Cro/C1-type_HTH"/>
</dbReference>